<dbReference type="Gene3D" id="3.30.70.340">
    <property type="entry name" value="Metallocarboxypeptidase-like"/>
    <property type="match status" value="1"/>
</dbReference>
<dbReference type="PROSITE" id="PS00133">
    <property type="entry name" value="CARBOXYPEPT_ZN_2"/>
    <property type="match status" value="1"/>
</dbReference>
<evidence type="ECO:0000256" key="7">
    <source>
        <dbReference type="ARBA" id="ARBA00022801"/>
    </source>
</evidence>
<evidence type="ECO:0000256" key="3">
    <source>
        <dbReference type="ARBA" id="ARBA00022645"/>
    </source>
</evidence>
<dbReference type="SUPFAM" id="SSF53187">
    <property type="entry name" value="Zn-dependent exopeptidases"/>
    <property type="match status" value="1"/>
</dbReference>
<evidence type="ECO:0000256" key="5">
    <source>
        <dbReference type="ARBA" id="ARBA00022723"/>
    </source>
</evidence>
<keyword evidence="7" id="KW-0378">Hydrolase</keyword>
<evidence type="ECO:0000256" key="9">
    <source>
        <dbReference type="ARBA" id="ARBA00023049"/>
    </source>
</evidence>
<evidence type="ECO:0000259" key="13">
    <source>
        <dbReference type="PROSITE" id="PS52035"/>
    </source>
</evidence>
<evidence type="ECO:0000256" key="8">
    <source>
        <dbReference type="ARBA" id="ARBA00022833"/>
    </source>
</evidence>
<dbReference type="GO" id="GO:0008270">
    <property type="term" value="F:zinc ion binding"/>
    <property type="evidence" value="ECO:0007669"/>
    <property type="project" value="InterPro"/>
</dbReference>
<dbReference type="Pfam" id="PF02244">
    <property type="entry name" value="Propep_M14"/>
    <property type="match status" value="1"/>
</dbReference>
<dbReference type="PANTHER" id="PTHR11705:SF91">
    <property type="entry name" value="FI01817P-RELATED"/>
    <property type="match status" value="1"/>
</dbReference>
<keyword evidence="9" id="KW-0482">Metalloprotease</keyword>
<keyword evidence="10" id="KW-1015">Disulfide bond</keyword>
<dbReference type="PROSITE" id="PS52035">
    <property type="entry name" value="PEPTIDASE_M14"/>
    <property type="match status" value="1"/>
</dbReference>
<sequence length="529" mass="58910">MTGCPRHTVFPPLLWLAVAATVVVAVTTAAAVVSSADDGTAAVAETAGDGGDGSDGGGGGFLDGVFPFKALQLYNAVASYLEYFYDAVIAPIAGGISNRKQIPNRVSYKKYQLIRVVPTDEDEVLDIEAMSEEPGVQVWMPIRLNKTADLVLPPSVARDVKRFLSQREIEFVVVSSDLERSIAKQNPKSPSLNQKSELKATKGHTMTWNRYHRYQDILDYLMYLSEHYPHLVELLPIGKTSEGRQLKVVKISSGQTKENVVKPAIWIDGGIHAREWIAPAVALYVMRQLVENKSYRKLVSEVDWYILPVVNADGYEYSHTTDRLWRKSRSVAAESARTLWDTSYGCEGVDLNRNWDWHWGGVGASRDPCSDTYAGSRAFSEPETRAVSDFLLDHRDRIQVYLTLHSYSQMWLVPWSHTKKLADDYDDMMYLARQATESIQRVHGSQYQLGTSPSLLYATSGGSDDWAKGKAGIKYSYTVELPDKGVYGFLLPAEKIVPTSKEIFTGIKSIVKSIMKINGAKEKTESTGR</sequence>
<keyword evidence="3 14" id="KW-0121">Carboxypeptidase</keyword>
<dbReference type="OrthoDB" id="3626597at2759"/>
<dbReference type="SMART" id="SM00631">
    <property type="entry name" value="Zn_pept"/>
    <property type="match status" value="1"/>
</dbReference>
<evidence type="ECO:0000256" key="10">
    <source>
        <dbReference type="ARBA" id="ARBA00023157"/>
    </source>
</evidence>
<feature type="domain" description="Peptidase M14" evidence="13">
    <location>
        <begin position="210"/>
        <end position="514"/>
    </location>
</feature>
<keyword evidence="6 12" id="KW-0732">Signal</keyword>
<dbReference type="Gene3D" id="3.40.630.10">
    <property type="entry name" value="Zn peptidases"/>
    <property type="match status" value="1"/>
</dbReference>
<dbReference type="AlphaFoldDB" id="A0A2S2QLS2"/>
<dbReference type="InterPro" id="IPR057247">
    <property type="entry name" value="CARBOXYPEPT_ZN_2"/>
</dbReference>
<dbReference type="GO" id="GO:0006508">
    <property type="term" value="P:proteolysis"/>
    <property type="evidence" value="ECO:0007669"/>
    <property type="project" value="UniProtKB-KW"/>
</dbReference>
<dbReference type="SUPFAM" id="SSF54897">
    <property type="entry name" value="Protease propeptides/inhibitors"/>
    <property type="match status" value="1"/>
</dbReference>
<dbReference type="InterPro" id="IPR057246">
    <property type="entry name" value="CARBOXYPEPT_ZN_1"/>
</dbReference>
<feature type="chain" id="PRO_5015403645" evidence="12">
    <location>
        <begin position="26"/>
        <end position="529"/>
    </location>
</feature>
<evidence type="ECO:0000256" key="1">
    <source>
        <dbReference type="ARBA" id="ARBA00001947"/>
    </source>
</evidence>
<name>A0A2S2QLS2_9HEMI</name>
<evidence type="ECO:0000256" key="6">
    <source>
        <dbReference type="ARBA" id="ARBA00022729"/>
    </source>
</evidence>
<dbReference type="EMBL" id="GGMS01009502">
    <property type="protein sequence ID" value="MBY78705.1"/>
    <property type="molecule type" value="Transcribed_RNA"/>
</dbReference>
<comment type="cofactor">
    <cofactor evidence="1">
        <name>Zn(2+)</name>
        <dbReference type="ChEBI" id="CHEBI:29105"/>
    </cofactor>
</comment>
<evidence type="ECO:0000313" key="14">
    <source>
        <dbReference type="EMBL" id="MBY78705.1"/>
    </source>
</evidence>
<feature type="active site" description="Proton donor/acceptor" evidence="11">
    <location>
        <position position="480"/>
    </location>
</feature>
<keyword evidence="4" id="KW-0645">Protease</keyword>
<dbReference type="GO" id="GO:0005615">
    <property type="term" value="C:extracellular space"/>
    <property type="evidence" value="ECO:0007669"/>
    <property type="project" value="TreeGrafter"/>
</dbReference>
<accession>A0A2S2QLS2</accession>
<dbReference type="InterPro" id="IPR036990">
    <property type="entry name" value="M14A-like_propep"/>
</dbReference>
<dbReference type="GO" id="GO:0004181">
    <property type="term" value="F:metallocarboxypeptidase activity"/>
    <property type="evidence" value="ECO:0007669"/>
    <property type="project" value="InterPro"/>
</dbReference>
<organism evidence="14">
    <name type="scientific">Sipha flava</name>
    <name type="common">yellow sugarcane aphid</name>
    <dbReference type="NCBI Taxonomy" id="143950"/>
    <lineage>
        <taxon>Eukaryota</taxon>
        <taxon>Metazoa</taxon>
        <taxon>Ecdysozoa</taxon>
        <taxon>Arthropoda</taxon>
        <taxon>Hexapoda</taxon>
        <taxon>Insecta</taxon>
        <taxon>Pterygota</taxon>
        <taxon>Neoptera</taxon>
        <taxon>Paraneoptera</taxon>
        <taxon>Hemiptera</taxon>
        <taxon>Sternorrhyncha</taxon>
        <taxon>Aphidomorpha</taxon>
        <taxon>Aphidoidea</taxon>
        <taxon>Aphididae</taxon>
        <taxon>Sipha</taxon>
    </lineage>
</organism>
<evidence type="ECO:0000256" key="2">
    <source>
        <dbReference type="ARBA" id="ARBA00005988"/>
    </source>
</evidence>
<dbReference type="InterPro" id="IPR003146">
    <property type="entry name" value="M14A_act_pep"/>
</dbReference>
<feature type="signal peptide" evidence="12">
    <location>
        <begin position="1"/>
        <end position="25"/>
    </location>
</feature>
<dbReference type="FunFam" id="3.40.630.10:FF:000056">
    <property type="entry name" value="Zinc carboxypeptidase"/>
    <property type="match status" value="1"/>
</dbReference>
<evidence type="ECO:0000256" key="12">
    <source>
        <dbReference type="SAM" id="SignalP"/>
    </source>
</evidence>
<proteinExistence type="inferred from homology"/>
<dbReference type="PANTHER" id="PTHR11705">
    <property type="entry name" value="PROTEASE FAMILY M14 CARBOXYPEPTIDASE A,B"/>
    <property type="match status" value="1"/>
</dbReference>
<dbReference type="PROSITE" id="PS00132">
    <property type="entry name" value="CARBOXYPEPT_ZN_1"/>
    <property type="match status" value="1"/>
</dbReference>
<evidence type="ECO:0000256" key="11">
    <source>
        <dbReference type="PROSITE-ProRule" id="PRU01379"/>
    </source>
</evidence>
<dbReference type="InterPro" id="IPR000834">
    <property type="entry name" value="Peptidase_M14"/>
</dbReference>
<reference evidence="14" key="1">
    <citation type="submission" date="2018-04" db="EMBL/GenBank/DDBJ databases">
        <title>Transcriptome assembly of Sipha flava.</title>
        <authorList>
            <person name="Scully E.D."/>
            <person name="Geib S.M."/>
            <person name="Palmer N.A."/>
            <person name="Koch K."/>
            <person name="Bradshaw J."/>
            <person name="Heng-Moss T."/>
            <person name="Sarath G."/>
        </authorList>
    </citation>
    <scope>NUCLEOTIDE SEQUENCE</scope>
</reference>
<comment type="similarity">
    <text evidence="2 11">Belongs to the peptidase M14 family.</text>
</comment>
<protein>
    <submittedName>
        <fullName evidence="14">Carboxypeptidase B</fullName>
    </submittedName>
</protein>
<dbReference type="PRINTS" id="PR00765">
    <property type="entry name" value="CRBOXYPTASEA"/>
</dbReference>
<keyword evidence="8" id="KW-0862">Zinc</keyword>
<dbReference type="Pfam" id="PF00246">
    <property type="entry name" value="Peptidase_M14"/>
    <property type="match status" value="1"/>
</dbReference>
<gene>
    <name evidence="14" type="primary">CBPB_1</name>
    <name evidence="14" type="ORF">g.136988</name>
</gene>
<dbReference type="CDD" id="cd03860">
    <property type="entry name" value="M14_CP_A-B_like"/>
    <property type="match status" value="1"/>
</dbReference>
<evidence type="ECO:0000256" key="4">
    <source>
        <dbReference type="ARBA" id="ARBA00022670"/>
    </source>
</evidence>
<keyword evidence="5" id="KW-0479">Metal-binding</keyword>